<keyword evidence="2" id="KW-1185">Reference proteome</keyword>
<gene>
    <name evidence="1" type="ORF">C1706_00245</name>
</gene>
<dbReference type="PANTHER" id="PTHR30528">
    <property type="entry name" value="CYTOPLASMIC PROTEIN"/>
    <property type="match status" value="1"/>
</dbReference>
<protein>
    <submittedName>
        <fullName evidence="1">Cytoplasmic protein</fullName>
    </submittedName>
</protein>
<proteinExistence type="predicted"/>
<comment type="caution">
    <text evidence="1">The sequence shown here is derived from an EMBL/GenBank/DDBJ whole genome shotgun (WGS) entry which is preliminary data.</text>
</comment>
<dbReference type="Pfam" id="PF06224">
    <property type="entry name" value="AlkZ-like"/>
    <property type="match status" value="1"/>
</dbReference>
<dbReference type="RefSeq" id="WP_129457205.1">
    <property type="nucleotide sequence ID" value="NZ_PPCV01000001.1"/>
</dbReference>
<name>A0A4V1Q7N8_9ACTN</name>
<dbReference type="EMBL" id="PPCV01000001">
    <property type="protein sequence ID" value="RXW33238.1"/>
    <property type="molecule type" value="Genomic_DNA"/>
</dbReference>
<dbReference type="AlphaFoldDB" id="A0A4V1Q7N8"/>
<dbReference type="OrthoDB" id="9787207at2"/>
<reference evidence="1 2" key="1">
    <citation type="submission" date="2018-01" db="EMBL/GenBank/DDBJ databases">
        <title>Lactibacter flavus gen. nov., sp. nov., a novel bacterium of the family Propionibacteriaceae isolated from raw milk and dairy products.</title>
        <authorList>
            <person name="Wenning M."/>
            <person name="Breitenwieser F."/>
            <person name="Huptas C."/>
            <person name="von Neubeck M."/>
            <person name="Busse H.-J."/>
            <person name="Scherer S."/>
        </authorList>
    </citation>
    <scope>NUCLEOTIDE SEQUENCE [LARGE SCALE GENOMIC DNA]</scope>
    <source>
        <strain evidence="1 2">VG341</strain>
    </source>
</reference>
<evidence type="ECO:0000313" key="1">
    <source>
        <dbReference type="EMBL" id="RXW33238.1"/>
    </source>
</evidence>
<dbReference type="InterPro" id="IPR009351">
    <property type="entry name" value="AlkZ-like"/>
</dbReference>
<dbReference type="PANTHER" id="PTHR30528:SF0">
    <property type="entry name" value="CYTOPLASMIC PROTEIN"/>
    <property type="match status" value="1"/>
</dbReference>
<sequence>MPGRLTLAAARRIALAAQGVGRPRPSVVTMRHLQTEIDRVAQFQIDSVNVAVRAHYMPLFTRLGAYDVDLLRRASETSPRRVFEYWGHAASLIDARLYPALRWRMERLKSRPGRQAQQIMAERPQLRSQILAHTDAHGPVTPRALSGDEVRGQRHWGWNWSQAKHVLEYLFDIGEVAVEGRTTAFERLYDRSERVLPRALHAASGLQDREAHDLLVGRAARALGVADLEALSAYFYLKKDAVRAAIARLEARGELEPVSIAGVNDPHWLWHEARRPRSWEAAALVSPFDSLVFERERLEKLFGTRYRIEIYLPAQQRRYGYYVYLFFAGDAPAARVDLKADRAAGVLRVRSAWLEPGSNGEPTARMLAHELVAMAGWLGLGSVQVEPVGTLSSALAKCL</sequence>
<accession>A0A4V1Q7N8</accession>
<organism evidence="1 2">
    <name type="scientific">Propioniciclava flava</name>
    <dbReference type="NCBI Taxonomy" id="2072026"/>
    <lineage>
        <taxon>Bacteria</taxon>
        <taxon>Bacillati</taxon>
        <taxon>Actinomycetota</taxon>
        <taxon>Actinomycetes</taxon>
        <taxon>Propionibacteriales</taxon>
        <taxon>Propionibacteriaceae</taxon>
        <taxon>Propioniciclava</taxon>
    </lineage>
</organism>
<dbReference type="Proteomes" id="UP000290624">
    <property type="component" value="Unassembled WGS sequence"/>
</dbReference>
<evidence type="ECO:0000313" key="2">
    <source>
        <dbReference type="Proteomes" id="UP000290624"/>
    </source>
</evidence>